<dbReference type="InterPro" id="IPR027843">
    <property type="entry name" value="DUF4440"/>
</dbReference>
<proteinExistence type="predicted"/>
<accession>A0A1I7MWR8</accession>
<keyword evidence="4" id="KW-1185">Reference proteome</keyword>
<evidence type="ECO:0000259" key="2">
    <source>
        <dbReference type="Pfam" id="PF14534"/>
    </source>
</evidence>
<keyword evidence="1" id="KW-0732">Signal</keyword>
<dbReference type="CDD" id="cd00531">
    <property type="entry name" value="NTF2_like"/>
    <property type="match status" value="1"/>
</dbReference>
<dbReference type="Proteomes" id="UP000199423">
    <property type="component" value="Unassembled WGS sequence"/>
</dbReference>
<gene>
    <name evidence="3" type="ORF">SAMN04488557_0619</name>
</gene>
<organism evidence="3 4">
    <name type="scientific">Hyphomicrobium facile</name>
    <dbReference type="NCBI Taxonomy" id="51670"/>
    <lineage>
        <taxon>Bacteria</taxon>
        <taxon>Pseudomonadati</taxon>
        <taxon>Pseudomonadota</taxon>
        <taxon>Alphaproteobacteria</taxon>
        <taxon>Hyphomicrobiales</taxon>
        <taxon>Hyphomicrobiaceae</taxon>
        <taxon>Hyphomicrobium</taxon>
    </lineage>
</organism>
<dbReference type="RefSeq" id="WP_092864049.1">
    <property type="nucleotide sequence ID" value="NZ_FPCH01000001.1"/>
</dbReference>
<dbReference type="AlphaFoldDB" id="A0A1I7MWR8"/>
<evidence type="ECO:0000313" key="3">
    <source>
        <dbReference type="EMBL" id="SFV26877.1"/>
    </source>
</evidence>
<dbReference type="Gene3D" id="3.10.450.50">
    <property type="match status" value="1"/>
</dbReference>
<feature type="domain" description="DUF4440" evidence="2">
    <location>
        <begin position="44"/>
        <end position="153"/>
    </location>
</feature>
<evidence type="ECO:0000256" key="1">
    <source>
        <dbReference type="SAM" id="SignalP"/>
    </source>
</evidence>
<reference evidence="4" key="1">
    <citation type="submission" date="2016-10" db="EMBL/GenBank/DDBJ databases">
        <authorList>
            <person name="Varghese N."/>
            <person name="Submissions S."/>
        </authorList>
    </citation>
    <scope>NUCLEOTIDE SEQUENCE [LARGE SCALE GENOMIC DNA]</scope>
    <source>
        <strain evidence="4">DSM 1565</strain>
    </source>
</reference>
<protein>
    <recommendedName>
        <fullName evidence="2">DUF4440 domain-containing protein</fullName>
    </recommendedName>
</protein>
<dbReference type="EMBL" id="FPCH01000001">
    <property type="protein sequence ID" value="SFV26877.1"/>
    <property type="molecule type" value="Genomic_DNA"/>
</dbReference>
<dbReference type="OrthoDB" id="674363at2"/>
<dbReference type="InterPro" id="IPR032710">
    <property type="entry name" value="NTF2-like_dom_sf"/>
</dbReference>
<dbReference type="SUPFAM" id="SSF54427">
    <property type="entry name" value="NTF2-like"/>
    <property type="match status" value="1"/>
</dbReference>
<dbReference type="Pfam" id="PF14534">
    <property type="entry name" value="DUF4440"/>
    <property type="match status" value="1"/>
</dbReference>
<feature type="chain" id="PRO_5011768681" description="DUF4440 domain-containing protein" evidence="1">
    <location>
        <begin position="28"/>
        <end position="180"/>
    </location>
</feature>
<feature type="signal peptide" evidence="1">
    <location>
        <begin position="1"/>
        <end position="27"/>
    </location>
</feature>
<sequence length="180" mass="19293">MNGSLIFRRSLKSLAFVSIAGAMCIHAAPVQADAACAKLSDVEIVQLLNRWRVEFASGDPARLSALYAEDAALTTSKGNLQNGAEAIRSYYKDLLAKHPMISIKPSSLTSDCGVATVSGPVVYRLSGERKGTRTLLGGIYSMEYALRGGRWWIVRHFLAADPRTAANPIGRAASNTSPPL</sequence>
<evidence type="ECO:0000313" key="4">
    <source>
        <dbReference type="Proteomes" id="UP000199423"/>
    </source>
</evidence>
<name>A0A1I7MWR8_9HYPH</name>